<dbReference type="GeneID" id="109467469"/>
<keyword evidence="3" id="KW-1185">Reference proteome</keyword>
<dbReference type="AlphaFoldDB" id="A0A6P4YUV1"/>
<evidence type="ECO:0000256" key="2">
    <source>
        <dbReference type="SAM" id="SignalP"/>
    </source>
</evidence>
<evidence type="ECO:0000256" key="1">
    <source>
        <dbReference type="ARBA" id="ARBA00010771"/>
    </source>
</evidence>
<protein>
    <submittedName>
        <fullName evidence="4">Uncharacterized protein LOC109467469</fullName>
    </submittedName>
</protein>
<dbReference type="GO" id="GO:0005764">
    <property type="term" value="C:lysosome"/>
    <property type="evidence" value="ECO:0007669"/>
    <property type="project" value="TreeGrafter"/>
</dbReference>
<feature type="signal peptide" evidence="2">
    <location>
        <begin position="1"/>
        <end position="18"/>
    </location>
</feature>
<dbReference type="GO" id="GO:0005509">
    <property type="term" value="F:calcium ion binding"/>
    <property type="evidence" value="ECO:0007669"/>
    <property type="project" value="InterPro"/>
</dbReference>
<dbReference type="PANTHER" id="PTHR10697:SF13">
    <property type="entry name" value="RICIN B LECTIN DOMAIN-CONTAINING PROTEIN"/>
    <property type="match status" value="1"/>
</dbReference>
<evidence type="ECO:0000313" key="3">
    <source>
        <dbReference type="Proteomes" id="UP000515135"/>
    </source>
</evidence>
<dbReference type="KEGG" id="bbel:109467469"/>
<dbReference type="GO" id="GO:0005576">
    <property type="term" value="C:extracellular region"/>
    <property type="evidence" value="ECO:0007669"/>
    <property type="project" value="InterPro"/>
</dbReference>
<accession>A0A6P4YUV1</accession>
<gene>
    <name evidence="4" type="primary">LOC109467469</name>
</gene>
<dbReference type="GO" id="GO:0007160">
    <property type="term" value="P:cell-matrix adhesion"/>
    <property type="evidence" value="ECO:0007669"/>
    <property type="project" value="InterPro"/>
</dbReference>
<proteinExistence type="inferred from homology"/>
<name>A0A6P4YUV1_BRABE</name>
<dbReference type="OrthoDB" id="10001248at2759"/>
<sequence length="202" mass="22617">MLKFVAFALFLTVVSVSGEGCCAPKQWESLVGIQNTTAVDGMIKVTQTYAMESYDFDRKKIAMVFPTEGFRMVQDYDKKKLYIIAGTYCSAIPWPYPMINCIPENATLLFSYEMGGSGGLMVNQYNLDAFLHDFKGSMQFTDKCIPVSQQQYFDSYVTMFGFTNVTTGIKDPSVFDVPSPPCPMDTDIDNVLKPLLFEPAQP</sequence>
<keyword evidence="2" id="KW-0732">Signal</keyword>
<organism evidence="3 4">
    <name type="scientific">Branchiostoma belcheri</name>
    <name type="common">Amphioxus</name>
    <dbReference type="NCBI Taxonomy" id="7741"/>
    <lineage>
        <taxon>Eukaryota</taxon>
        <taxon>Metazoa</taxon>
        <taxon>Chordata</taxon>
        <taxon>Cephalochordata</taxon>
        <taxon>Leptocardii</taxon>
        <taxon>Amphioxiformes</taxon>
        <taxon>Branchiostomatidae</taxon>
        <taxon>Branchiostoma</taxon>
    </lineage>
</organism>
<dbReference type="InterPro" id="IPR001299">
    <property type="entry name" value="Ependymin"/>
</dbReference>
<reference evidence="4" key="1">
    <citation type="submission" date="2025-08" db="UniProtKB">
        <authorList>
            <consortium name="RefSeq"/>
        </authorList>
    </citation>
    <scope>IDENTIFICATION</scope>
    <source>
        <tissue evidence="4">Gonad</tissue>
    </source>
</reference>
<feature type="chain" id="PRO_5027545698" evidence="2">
    <location>
        <begin position="19"/>
        <end position="202"/>
    </location>
</feature>
<dbReference type="Pfam" id="PF00811">
    <property type="entry name" value="Ependymin"/>
    <property type="match status" value="1"/>
</dbReference>
<dbReference type="RefSeq" id="XP_019621036.1">
    <property type="nucleotide sequence ID" value="XM_019765477.1"/>
</dbReference>
<evidence type="ECO:0000313" key="4">
    <source>
        <dbReference type="RefSeq" id="XP_019621036.1"/>
    </source>
</evidence>
<dbReference type="PANTHER" id="PTHR10697">
    <property type="entry name" value="MAMMALIAN EPENDYMIN-RELATED PROTEIN 1"/>
    <property type="match status" value="1"/>
</dbReference>
<comment type="similarity">
    <text evidence="1">Belongs to the ependymin family.</text>
</comment>
<dbReference type="Proteomes" id="UP000515135">
    <property type="component" value="Unplaced"/>
</dbReference>